<feature type="non-terminal residue" evidence="2">
    <location>
        <position position="1"/>
    </location>
</feature>
<evidence type="ECO:0000313" key="2">
    <source>
        <dbReference type="EMBL" id="KAF2007511.1"/>
    </source>
</evidence>
<name>A0A6A5X3R3_9PLEO</name>
<feature type="region of interest" description="Disordered" evidence="1">
    <location>
        <begin position="1"/>
        <end position="69"/>
    </location>
</feature>
<proteinExistence type="predicted"/>
<dbReference type="Proteomes" id="UP000799779">
    <property type="component" value="Unassembled WGS sequence"/>
</dbReference>
<reference evidence="2" key="1">
    <citation type="journal article" date="2020" name="Stud. Mycol.">
        <title>101 Dothideomycetes genomes: a test case for predicting lifestyles and emergence of pathogens.</title>
        <authorList>
            <person name="Haridas S."/>
            <person name="Albert R."/>
            <person name="Binder M."/>
            <person name="Bloem J."/>
            <person name="Labutti K."/>
            <person name="Salamov A."/>
            <person name="Andreopoulos B."/>
            <person name="Baker S."/>
            <person name="Barry K."/>
            <person name="Bills G."/>
            <person name="Bluhm B."/>
            <person name="Cannon C."/>
            <person name="Castanera R."/>
            <person name="Culley D."/>
            <person name="Daum C."/>
            <person name="Ezra D."/>
            <person name="Gonzalez J."/>
            <person name="Henrissat B."/>
            <person name="Kuo A."/>
            <person name="Liang C."/>
            <person name="Lipzen A."/>
            <person name="Lutzoni F."/>
            <person name="Magnuson J."/>
            <person name="Mondo S."/>
            <person name="Nolan M."/>
            <person name="Ohm R."/>
            <person name="Pangilinan J."/>
            <person name="Park H.-J."/>
            <person name="Ramirez L."/>
            <person name="Alfaro M."/>
            <person name="Sun H."/>
            <person name="Tritt A."/>
            <person name="Yoshinaga Y."/>
            <person name="Zwiers L.-H."/>
            <person name="Turgeon B."/>
            <person name="Goodwin S."/>
            <person name="Spatafora J."/>
            <person name="Crous P."/>
            <person name="Grigoriev I."/>
        </authorList>
    </citation>
    <scope>NUCLEOTIDE SEQUENCE</scope>
    <source>
        <strain evidence="2">CBS 123094</strain>
    </source>
</reference>
<protein>
    <submittedName>
        <fullName evidence="2">Uncharacterized protein</fullName>
    </submittedName>
</protein>
<feature type="region of interest" description="Disordered" evidence="1">
    <location>
        <begin position="112"/>
        <end position="135"/>
    </location>
</feature>
<feature type="compositionally biased region" description="Basic and acidic residues" evidence="1">
    <location>
        <begin position="48"/>
        <end position="69"/>
    </location>
</feature>
<feature type="compositionally biased region" description="Polar residues" evidence="1">
    <location>
        <begin position="1"/>
        <end position="11"/>
    </location>
</feature>
<keyword evidence="3" id="KW-1185">Reference proteome</keyword>
<feature type="compositionally biased region" description="Low complexity" evidence="1">
    <location>
        <begin position="112"/>
        <end position="121"/>
    </location>
</feature>
<evidence type="ECO:0000256" key="1">
    <source>
        <dbReference type="SAM" id="MobiDB-lite"/>
    </source>
</evidence>
<accession>A0A6A5X3R3</accession>
<gene>
    <name evidence="2" type="ORF">P154DRAFT_480345</name>
</gene>
<organism evidence="2 3">
    <name type="scientific">Amniculicola lignicola CBS 123094</name>
    <dbReference type="NCBI Taxonomy" id="1392246"/>
    <lineage>
        <taxon>Eukaryota</taxon>
        <taxon>Fungi</taxon>
        <taxon>Dikarya</taxon>
        <taxon>Ascomycota</taxon>
        <taxon>Pezizomycotina</taxon>
        <taxon>Dothideomycetes</taxon>
        <taxon>Pleosporomycetidae</taxon>
        <taxon>Pleosporales</taxon>
        <taxon>Amniculicolaceae</taxon>
        <taxon>Amniculicola</taxon>
    </lineage>
</organism>
<dbReference type="EMBL" id="ML977557">
    <property type="protein sequence ID" value="KAF2007511.1"/>
    <property type="molecule type" value="Genomic_DNA"/>
</dbReference>
<dbReference type="AlphaFoldDB" id="A0A6A5X3R3"/>
<sequence>FCQKEALSTSLRGALPSVARPRRSPSPLCNPPSTAHRPSPVPPAQRADQLRPRGEDAPEPTRLHADPRRCWWPARPSVPSFGDPPHVYLSGQAIKRLFAAADCRPLLSLAAPSIPSISTSRRPPPSLHTTSSPCL</sequence>
<evidence type="ECO:0000313" key="3">
    <source>
        <dbReference type="Proteomes" id="UP000799779"/>
    </source>
</evidence>